<proteinExistence type="predicted"/>
<keyword evidence="1" id="KW-0732">Signal</keyword>
<dbReference type="OrthoDB" id="10484265at2759"/>
<feature type="chain" id="PRO_5020589697" evidence="1">
    <location>
        <begin position="29"/>
        <end position="90"/>
    </location>
</feature>
<sequence length="90" mass="10205">MCFAVLFTMKSFLFVLLVSALLVAFSTAFYIEDNFPFRSANSRKTGGFSRQAACFSLYQTCNDPCYEEKASFFLPSRCCCPPPCPYRDDC</sequence>
<evidence type="ECO:0000313" key="2">
    <source>
        <dbReference type="EMBL" id="TKR88670.1"/>
    </source>
</evidence>
<evidence type="ECO:0000313" key="3">
    <source>
        <dbReference type="Proteomes" id="UP000298663"/>
    </source>
</evidence>
<accession>A0A4U5NZ09</accession>
<feature type="signal peptide" evidence="1">
    <location>
        <begin position="1"/>
        <end position="28"/>
    </location>
</feature>
<dbReference type="EMBL" id="AZBU02000003">
    <property type="protein sequence ID" value="TKR88670.1"/>
    <property type="molecule type" value="Genomic_DNA"/>
</dbReference>
<name>A0A4U5NZ09_STECR</name>
<organism evidence="2 3">
    <name type="scientific">Steinernema carpocapsae</name>
    <name type="common">Entomopathogenic nematode</name>
    <dbReference type="NCBI Taxonomy" id="34508"/>
    <lineage>
        <taxon>Eukaryota</taxon>
        <taxon>Metazoa</taxon>
        <taxon>Ecdysozoa</taxon>
        <taxon>Nematoda</taxon>
        <taxon>Chromadorea</taxon>
        <taxon>Rhabditida</taxon>
        <taxon>Tylenchina</taxon>
        <taxon>Panagrolaimomorpha</taxon>
        <taxon>Strongyloidoidea</taxon>
        <taxon>Steinernematidae</taxon>
        <taxon>Steinernema</taxon>
    </lineage>
</organism>
<reference evidence="2 3" key="2">
    <citation type="journal article" date="2019" name="G3 (Bethesda)">
        <title>Hybrid Assembly of the Genome of the Entomopathogenic Nematode Steinernema carpocapsae Identifies the X-Chromosome.</title>
        <authorList>
            <person name="Serra L."/>
            <person name="Macchietto M."/>
            <person name="Macias-Munoz A."/>
            <person name="McGill C.J."/>
            <person name="Rodriguez I.M."/>
            <person name="Rodriguez B."/>
            <person name="Murad R."/>
            <person name="Mortazavi A."/>
        </authorList>
    </citation>
    <scope>NUCLEOTIDE SEQUENCE [LARGE SCALE GENOMIC DNA]</scope>
    <source>
        <strain evidence="2 3">ALL</strain>
    </source>
</reference>
<evidence type="ECO:0000256" key="1">
    <source>
        <dbReference type="SAM" id="SignalP"/>
    </source>
</evidence>
<reference evidence="2 3" key="1">
    <citation type="journal article" date="2015" name="Genome Biol.">
        <title>Comparative genomics of Steinernema reveals deeply conserved gene regulatory networks.</title>
        <authorList>
            <person name="Dillman A.R."/>
            <person name="Macchietto M."/>
            <person name="Porter C.F."/>
            <person name="Rogers A."/>
            <person name="Williams B."/>
            <person name="Antoshechkin I."/>
            <person name="Lee M.M."/>
            <person name="Goodwin Z."/>
            <person name="Lu X."/>
            <person name="Lewis E.E."/>
            <person name="Goodrich-Blair H."/>
            <person name="Stock S.P."/>
            <person name="Adams B.J."/>
            <person name="Sternberg P.W."/>
            <person name="Mortazavi A."/>
        </authorList>
    </citation>
    <scope>NUCLEOTIDE SEQUENCE [LARGE SCALE GENOMIC DNA]</scope>
    <source>
        <strain evidence="2 3">ALL</strain>
    </source>
</reference>
<gene>
    <name evidence="2" type="ORF">L596_012877</name>
</gene>
<dbReference type="Proteomes" id="UP000298663">
    <property type="component" value="Unassembled WGS sequence"/>
</dbReference>
<keyword evidence="3" id="KW-1185">Reference proteome</keyword>
<dbReference type="AlphaFoldDB" id="A0A4U5NZ09"/>
<comment type="caution">
    <text evidence="2">The sequence shown here is derived from an EMBL/GenBank/DDBJ whole genome shotgun (WGS) entry which is preliminary data.</text>
</comment>
<protein>
    <submittedName>
        <fullName evidence="2">Uncharacterized protein</fullName>
    </submittedName>
</protein>